<evidence type="ECO:0000313" key="2">
    <source>
        <dbReference type="EMBL" id="GAA6197030.1"/>
    </source>
</evidence>
<proteinExistence type="predicted"/>
<evidence type="ECO:0000259" key="1">
    <source>
        <dbReference type="Pfam" id="PF04230"/>
    </source>
</evidence>
<comment type="caution">
    <text evidence="2">The sequence shown here is derived from an EMBL/GenBank/DDBJ whole genome shotgun (WGS) entry which is preliminary data.</text>
</comment>
<protein>
    <submittedName>
        <fullName evidence="2">Polysaccharide pyruvyl transferase family protein</fullName>
    </submittedName>
</protein>
<reference evidence="2 3" key="1">
    <citation type="submission" date="2024-04" db="EMBL/GenBank/DDBJ databases">
        <title>Draft genome sequence of Pseudophaeobacter arcticus NBRC 116598.</title>
        <authorList>
            <person name="Miyakawa T."/>
            <person name="Kusuya Y."/>
            <person name="Miura T."/>
        </authorList>
    </citation>
    <scope>NUCLEOTIDE SEQUENCE [LARGE SCALE GENOMIC DNA]</scope>
    <source>
        <strain evidence="2 3">SU-CL00105</strain>
    </source>
</reference>
<organism evidence="2 3">
    <name type="scientific">Pseudophaeobacter arcticus</name>
    <dbReference type="NCBI Taxonomy" id="385492"/>
    <lineage>
        <taxon>Bacteria</taxon>
        <taxon>Pseudomonadati</taxon>
        <taxon>Pseudomonadota</taxon>
        <taxon>Alphaproteobacteria</taxon>
        <taxon>Rhodobacterales</taxon>
        <taxon>Paracoccaceae</taxon>
        <taxon>Pseudophaeobacter</taxon>
    </lineage>
</organism>
<name>A0ABQ0AMF1_9RHOB</name>
<gene>
    <name evidence="2" type="ORF">NBRC116598_24740</name>
</gene>
<keyword evidence="3" id="KW-1185">Reference proteome</keyword>
<dbReference type="Pfam" id="PF04230">
    <property type="entry name" value="PS_pyruv_trans"/>
    <property type="match status" value="1"/>
</dbReference>
<accession>A0ABQ0AMF1</accession>
<feature type="domain" description="Polysaccharide pyruvyl transferase" evidence="1">
    <location>
        <begin position="29"/>
        <end position="186"/>
    </location>
</feature>
<sequence length="257" mass="27572">MPNFGDALSRLVVAHLSGREVRHAGPGQADLYAIGSILQIARRKYSEAKTYAQKPVIWGSGLLHAVASTEFLSNVNIALLRGPITASLLGVKTQRFGDPGLLVADVLAPAPSKTHRIGLVPHHSQMEDPEIQTLANSSEEFLLIDPRQDPATVCGQISACDHIYAASLHGLITADAYGVASTWVSPGDQGHLKYYDYAASIGRVLISPLAWDQIPDHLRNNNQPAELAYGAGIARAQADLRNSFPARLRAEQNTGTA</sequence>
<dbReference type="InterPro" id="IPR007345">
    <property type="entry name" value="Polysacch_pyruvyl_Trfase"/>
</dbReference>
<evidence type="ECO:0000313" key="3">
    <source>
        <dbReference type="Proteomes" id="UP001441944"/>
    </source>
</evidence>
<dbReference type="Proteomes" id="UP001441944">
    <property type="component" value="Unassembled WGS sequence"/>
</dbReference>
<keyword evidence="2" id="KW-0808">Transferase</keyword>
<dbReference type="GO" id="GO:0016740">
    <property type="term" value="F:transferase activity"/>
    <property type="evidence" value="ECO:0007669"/>
    <property type="project" value="UniProtKB-KW"/>
</dbReference>
<dbReference type="EMBL" id="BAABWU010000009">
    <property type="protein sequence ID" value="GAA6197030.1"/>
    <property type="molecule type" value="Genomic_DNA"/>
</dbReference>